<dbReference type="GO" id="GO:0006281">
    <property type="term" value="P:DNA repair"/>
    <property type="evidence" value="ECO:0007669"/>
    <property type="project" value="TreeGrafter"/>
</dbReference>
<dbReference type="UniPathway" id="UPA00865">
    <property type="reaction ID" value="UER00834"/>
</dbReference>
<keyword evidence="7 10" id="KW-0378">Hydrolase</keyword>
<dbReference type="InterPro" id="IPR023214">
    <property type="entry name" value="HAD_sf"/>
</dbReference>
<sequence>MTGTSALPAALLFDLDGTLVDSLPDMLRAMNVFLAALGRRAVSGQEVGRWVGDGAQALVERALAATGGLPQGALKSLTADYIACYRGHAAGETRPYPGVTAVLEQLHAQGHPMAVCTNKPYDLAIEVLQGLGLLDRFQAVLGGDSLPVKKPDPAPLRAALAAMGAERRRALMVGDTRNDVLAARGAGLPVAVVAFGYGAEDPRGLGGDVLIEDFADLPRLAAAYL</sequence>
<accession>A0A1J5QYM4</accession>
<comment type="cofactor">
    <cofactor evidence="2">
        <name>Mg(2+)</name>
        <dbReference type="ChEBI" id="CHEBI:18420"/>
    </cofactor>
</comment>
<dbReference type="Gene3D" id="3.40.50.1000">
    <property type="entry name" value="HAD superfamily/HAD-like"/>
    <property type="match status" value="1"/>
</dbReference>
<dbReference type="AlphaFoldDB" id="A0A1J5QYM4"/>
<dbReference type="SFLD" id="SFLDG01129">
    <property type="entry name" value="C1.5:_HAD__Beta-PGM__Phosphata"/>
    <property type="match status" value="1"/>
</dbReference>
<dbReference type="PANTHER" id="PTHR43434">
    <property type="entry name" value="PHOSPHOGLYCOLATE PHOSPHATASE"/>
    <property type="match status" value="1"/>
</dbReference>
<keyword evidence="6" id="KW-0479">Metal-binding</keyword>
<dbReference type="InterPro" id="IPR006439">
    <property type="entry name" value="HAD-SF_hydro_IA"/>
</dbReference>
<dbReference type="GO" id="GO:0046295">
    <property type="term" value="P:glycolate biosynthetic process"/>
    <property type="evidence" value="ECO:0007669"/>
    <property type="project" value="UniProtKB-UniPathway"/>
</dbReference>
<dbReference type="InterPro" id="IPR036412">
    <property type="entry name" value="HAD-like_sf"/>
</dbReference>
<dbReference type="NCBIfam" id="TIGR01509">
    <property type="entry name" value="HAD-SF-IA-v3"/>
    <property type="match status" value="1"/>
</dbReference>
<evidence type="ECO:0000256" key="5">
    <source>
        <dbReference type="ARBA" id="ARBA00013078"/>
    </source>
</evidence>
<dbReference type="Gene3D" id="1.10.150.240">
    <property type="entry name" value="Putative phosphatase, domain 2"/>
    <property type="match status" value="1"/>
</dbReference>
<dbReference type="EC" id="3.1.3.18" evidence="5"/>
<proteinExistence type="inferred from homology"/>
<evidence type="ECO:0000256" key="8">
    <source>
        <dbReference type="ARBA" id="ARBA00022842"/>
    </source>
</evidence>
<dbReference type="SUPFAM" id="SSF56784">
    <property type="entry name" value="HAD-like"/>
    <property type="match status" value="1"/>
</dbReference>
<comment type="pathway">
    <text evidence="3">Organic acid metabolism; glycolate biosynthesis; glycolate from 2-phosphoglycolate: step 1/1.</text>
</comment>
<evidence type="ECO:0000256" key="2">
    <source>
        <dbReference type="ARBA" id="ARBA00001946"/>
    </source>
</evidence>
<dbReference type="SFLD" id="SFLDS00003">
    <property type="entry name" value="Haloacid_Dehalogenase"/>
    <property type="match status" value="1"/>
</dbReference>
<keyword evidence="9" id="KW-0119">Carbohydrate metabolism</keyword>
<dbReference type="NCBIfam" id="TIGR01449">
    <property type="entry name" value="PGP_bact"/>
    <property type="match status" value="1"/>
</dbReference>
<comment type="similarity">
    <text evidence="4">Belongs to the HAD-like hydrolase superfamily. CbbY/CbbZ/Gph/YieH family.</text>
</comment>
<dbReference type="InterPro" id="IPR023198">
    <property type="entry name" value="PGP-like_dom2"/>
</dbReference>
<dbReference type="PANTHER" id="PTHR43434:SF1">
    <property type="entry name" value="PHOSPHOGLYCOLATE PHOSPHATASE"/>
    <property type="match status" value="1"/>
</dbReference>
<evidence type="ECO:0000313" key="10">
    <source>
        <dbReference type="EMBL" id="OIQ81005.1"/>
    </source>
</evidence>
<comment type="caution">
    <text evidence="10">The sequence shown here is derived from an EMBL/GenBank/DDBJ whole genome shotgun (WGS) entry which is preliminary data.</text>
</comment>
<organism evidence="10">
    <name type="scientific">mine drainage metagenome</name>
    <dbReference type="NCBI Taxonomy" id="410659"/>
    <lineage>
        <taxon>unclassified sequences</taxon>
        <taxon>metagenomes</taxon>
        <taxon>ecological metagenomes</taxon>
    </lineage>
</organism>
<dbReference type="GO" id="GO:0008967">
    <property type="term" value="F:phosphoglycolate phosphatase activity"/>
    <property type="evidence" value="ECO:0007669"/>
    <property type="project" value="UniProtKB-EC"/>
</dbReference>
<dbReference type="InterPro" id="IPR037512">
    <property type="entry name" value="PGPase_prok"/>
</dbReference>
<dbReference type="EMBL" id="MLJW01000982">
    <property type="protein sequence ID" value="OIQ81005.1"/>
    <property type="molecule type" value="Genomic_DNA"/>
</dbReference>
<evidence type="ECO:0000256" key="7">
    <source>
        <dbReference type="ARBA" id="ARBA00022801"/>
    </source>
</evidence>
<dbReference type="InterPro" id="IPR050155">
    <property type="entry name" value="HAD-like_hydrolase_sf"/>
</dbReference>
<keyword evidence="8" id="KW-0460">Magnesium</keyword>
<evidence type="ECO:0000256" key="6">
    <source>
        <dbReference type="ARBA" id="ARBA00022723"/>
    </source>
</evidence>
<dbReference type="NCBIfam" id="TIGR01549">
    <property type="entry name" value="HAD-SF-IA-v1"/>
    <property type="match status" value="1"/>
</dbReference>
<reference evidence="10" key="1">
    <citation type="submission" date="2016-10" db="EMBL/GenBank/DDBJ databases">
        <title>Sequence of Gallionella enrichment culture.</title>
        <authorList>
            <person name="Poehlein A."/>
            <person name="Muehling M."/>
            <person name="Daniel R."/>
        </authorList>
    </citation>
    <scope>NUCLEOTIDE SEQUENCE</scope>
</reference>
<dbReference type="GO" id="GO:0005975">
    <property type="term" value="P:carbohydrate metabolic process"/>
    <property type="evidence" value="ECO:0007669"/>
    <property type="project" value="InterPro"/>
</dbReference>
<evidence type="ECO:0000256" key="1">
    <source>
        <dbReference type="ARBA" id="ARBA00000830"/>
    </source>
</evidence>
<dbReference type="GO" id="GO:0005829">
    <property type="term" value="C:cytosol"/>
    <property type="evidence" value="ECO:0007669"/>
    <property type="project" value="TreeGrafter"/>
</dbReference>
<dbReference type="SFLD" id="SFLDG01135">
    <property type="entry name" value="C1.5.6:_HAD__Beta-PGM__Phospha"/>
    <property type="match status" value="1"/>
</dbReference>
<protein>
    <recommendedName>
        <fullName evidence="5">phosphoglycolate phosphatase</fullName>
        <ecNumber evidence="5">3.1.3.18</ecNumber>
    </recommendedName>
</protein>
<gene>
    <name evidence="10" type="primary">cbbZC_8</name>
    <name evidence="10" type="ORF">GALL_372300</name>
</gene>
<evidence type="ECO:0000256" key="3">
    <source>
        <dbReference type="ARBA" id="ARBA00004818"/>
    </source>
</evidence>
<dbReference type="HAMAP" id="MF_00495">
    <property type="entry name" value="GPH_hydrolase_bact"/>
    <property type="match status" value="1"/>
</dbReference>
<dbReference type="FunFam" id="3.40.50.1000:FF:000022">
    <property type="entry name" value="Phosphoglycolate phosphatase"/>
    <property type="match status" value="1"/>
</dbReference>
<dbReference type="GO" id="GO:0046872">
    <property type="term" value="F:metal ion binding"/>
    <property type="evidence" value="ECO:0007669"/>
    <property type="project" value="UniProtKB-KW"/>
</dbReference>
<comment type="catalytic activity">
    <reaction evidence="1">
        <text>2-phosphoglycolate + H2O = glycolate + phosphate</text>
        <dbReference type="Rhea" id="RHEA:14369"/>
        <dbReference type="ChEBI" id="CHEBI:15377"/>
        <dbReference type="ChEBI" id="CHEBI:29805"/>
        <dbReference type="ChEBI" id="CHEBI:43474"/>
        <dbReference type="ChEBI" id="CHEBI:58033"/>
        <dbReference type="EC" id="3.1.3.18"/>
    </reaction>
</comment>
<evidence type="ECO:0000256" key="9">
    <source>
        <dbReference type="ARBA" id="ARBA00023277"/>
    </source>
</evidence>
<dbReference type="PRINTS" id="PR00413">
    <property type="entry name" value="HADHALOGNASE"/>
</dbReference>
<evidence type="ECO:0000256" key="4">
    <source>
        <dbReference type="ARBA" id="ARBA00006171"/>
    </source>
</evidence>
<dbReference type="Pfam" id="PF00702">
    <property type="entry name" value="Hydrolase"/>
    <property type="match status" value="1"/>
</dbReference>
<name>A0A1J5QYM4_9ZZZZ</name>